<accession>A0AAN7FAR7</accession>
<dbReference type="AlphaFoldDB" id="A0AAN7FAR7"/>
<keyword evidence="3" id="KW-1185">Reference proteome</keyword>
<evidence type="ECO:0000313" key="3">
    <source>
        <dbReference type="Proteomes" id="UP001324115"/>
    </source>
</evidence>
<sequence length="309" mass="35844">MALLAKQAWCVLHNKESLLHRVFKSKIFPTCSSMEAPNNSSGSYAWRSILKGREVLWRGAWWRVGNGESIKIWDYPWLPSLEHPIILSPVIDGLQEATVDCPINPTSRSWDKMCYLGYFAPMEADLILKIPLSPTNVEDKLIWPHVPNGVYIVRFGYRFLVKDKSGPSPSPHSYGETTSIWIHIWGLLVPNKVKNFLWRACKEALLVKKNLVCRRVIDEDVCCHFNLKAEDGYHALWDCSELSAIWEVDMMWPFCGSKKFSNFFELARFMLEKGRQPELFMPITWTISSHCNQLRTSNKLFSDHMFWVN</sequence>
<dbReference type="Proteomes" id="UP001324115">
    <property type="component" value="Unassembled WGS sequence"/>
</dbReference>
<dbReference type="Pfam" id="PF13966">
    <property type="entry name" value="zf-RVT"/>
    <property type="match status" value="1"/>
</dbReference>
<feature type="domain" description="Reverse transcriptase zinc-binding" evidence="1">
    <location>
        <begin position="176"/>
        <end position="246"/>
    </location>
</feature>
<proteinExistence type="predicted"/>
<protein>
    <recommendedName>
        <fullName evidence="1">Reverse transcriptase zinc-binding domain-containing protein</fullName>
    </recommendedName>
</protein>
<organism evidence="2 3">
    <name type="scientific">Quercus rubra</name>
    <name type="common">Northern red oak</name>
    <name type="synonym">Quercus borealis</name>
    <dbReference type="NCBI Taxonomy" id="3512"/>
    <lineage>
        <taxon>Eukaryota</taxon>
        <taxon>Viridiplantae</taxon>
        <taxon>Streptophyta</taxon>
        <taxon>Embryophyta</taxon>
        <taxon>Tracheophyta</taxon>
        <taxon>Spermatophyta</taxon>
        <taxon>Magnoliopsida</taxon>
        <taxon>eudicotyledons</taxon>
        <taxon>Gunneridae</taxon>
        <taxon>Pentapetalae</taxon>
        <taxon>rosids</taxon>
        <taxon>fabids</taxon>
        <taxon>Fagales</taxon>
        <taxon>Fagaceae</taxon>
        <taxon>Quercus</taxon>
    </lineage>
</organism>
<comment type="caution">
    <text evidence="2">The sequence shown here is derived from an EMBL/GenBank/DDBJ whole genome shotgun (WGS) entry which is preliminary data.</text>
</comment>
<dbReference type="InterPro" id="IPR026960">
    <property type="entry name" value="RVT-Znf"/>
</dbReference>
<evidence type="ECO:0000259" key="1">
    <source>
        <dbReference type="Pfam" id="PF13966"/>
    </source>
</evidence>
<gene>
    <name evidence="2" type="ORF">RGQ29_020406</name>
</gene>
<name>A0AAN7FAR7_QUERU</name>
<dbReference type="EMBL" id="JAXUIC010000005">
    <property type="protein sequence ID" value="KAK4589807.1"/>
    <property type="molecule type" value="Genomic_DNA"/>
</dbReference>
<evidence type="ECO:0000313" key="2">
    <source>
        <dbReference type="EMBL" id="KAK4589807.1"/>
    </source>
</evidence>
<reference evidence="2 3" key="1">
    <citation type="journal article" date="2023" name="G3 (Bethesda)">
        <title>A haplotype-resolved chromosome-scale genome for Quercus rubra L. provides insights into the genetics of adaptive traits for red oak species.</title>
        <authorList>
            <person name="Kapoor B."/>
            <person name="Jenkins J."/>
            <person name="Schmutz J."/>
            <person name="Zhebentyayeva T."/>
            <person name="Kuelheim C."/>
            <person name="Coggeshall M."/>
            <person name="Heim C."/>
            <person name="Lasky J.R."/>
            <person name="Leites L."/>
            <person name="Islam-Faridi N."/>
            <person name="Romero-Severson J."/>
            <person name="DeLeo V.L."/>
            <person name="Lucas S.M."/>
            <person name="Lazic D."/>
            <person name="Gailing O."/>
            <person name="Carlson J."/>
            <person name="Staton M."/>
        </authorList>
    </citation>
    <scope>NUCLEOTIDE SEQUENCE [LARGE SCALE GENOMIC DNA]</scope>
    <source>
        <strain evidence="2">Pseudo-F2</strain>
    </source>
</reference>